<gene>
    <name evidence="2" type="ORF">JJQ60_04945</name>
</gene>
<dbReference type="PANTHER" id="PTHR34406">
    <property type="entry name" value="PROTEIN YCEI"/>
    <property type="match status" value="1"/>
</dbReference>
<keyword evidence="3" id="KW-1185">Reference proteome</keyword>
<evidence type="ECO:0000313" key="3">
    <source>
        <dbReference type="Proteomes" id="UP000651057"/>
    </source>
</evidence>
<dbReference type="AlphaFoldDB" id="A0A937D529"/>
<comment type="caution">
    <text evidence="2">The sequence shown here is derived from an EMBL/GenBank/DDBJ whole genome shotgun (WGS) entry which is preliminary data.</text>
</comment>
<proteinExistence type="predicted"/>
<dbReference type="Proteomes" id="UP000651057">
    <property type="component" value="Unassembled WGS sequence"/>
</dbReference>
<evidence type="ECO:0000313" key="2">
    <source>
        <dbReference type="EMBL" id="MBL0682854.1"/>
    </source>
</evidence>
<organism evidence="2 3">
    <name type="scientific">Aquimarina mytili</name>
    <dbReference type="NCBI Taxonomy" id="874423"/>
    <lineage>
        <taxon>Bacteria</taxon>
        <taxon>Pseudomonadati</taxon>
        <taxon>Bacteroidota</taxon>
        <taxon>Flavobacteriia</taxon>
        <taxon>Flavobacteriales</taxon>
        <taxon>Flavobacteriaceae</taxon>
        <taxon>Aquimarina</taxon>
    </lineage>
</organism>
<reference evidence="2" key="1">
    <citation type="submission" date="2021-01" db="EMBL/GenBank/DDBJ databases">
        <authorList>
            <person name="Zhong Y.L."/>
        </authorList>
    </citation>
    <scope>NUCLEOTIDE SEQUENCE</scope>
    <source>
        <strain evidence="2">KCTC 23302</strain>
    </source>
</reference>
<dbReference type="EMBL" id="JAERQJ010000002">
    <property type="protein sequence ID" value="MBL0682854.1"/>
    <property type="molecule type" value="Genomic_DNA"/>
</dbReference>
<feature type="domain" description="Lipid/polyisoprenoid-binding YceI-like" evidence="1">
    <location>
        <begin position="52"/>
        <end position="173"/>
    </location>
</feature>
<dbReference type="Pfam" id="PF04264">
    <property type="entry name" value="YceI"/>
    <property type="match status" value="1"/>
</dbReference>
<dbReference type="InterPro" id="IPR007372">
    <property type="entry name" value="Lipid/polyisoprenoid-bd_YceI"/>
</dbReference>
<name>A0A937D529_9FLAO</name>
<dbReference type="RefSeq" id="WP_201917310.1">
    <property type="nucleotide sequence ID" value="NZ_BAABAX010000023.1"/>
</dbReference>
<dbReference type="InterPro" id="IPR036761">
    <property type="entry name" value="TTHA0802/YceI-like_sf"/>
</dbReference>
<dbReference type="SUPFAM" id="SSF101874">
    <property type="entry name" value="YceI-like"/>
    <property type="match status" value="1"/>
</dbReference>
<dbReference type="PANTHER" id="PTHR34406:SF1">
    <property type="entry name" value="PROTEIN YCEI"/>
    <property type="match status" value="1"/>
</dbReference>
<dbReference type="Gene3D" id="2.40.128.110">
    <property type="entry name" value="Lipid/polyisoprenoid-binding, YceI-like"/>
    <property type="match status" value="1"/>
</dbReference>
<evidence type="ECO:0000259" key="1">
    <source>
        <dbReference type="Pfam" id="PF04264"/>
    </source>
</evidence>
<protein>
    <submittedName>
        <fullName evidence="2">YceI family protein</fullName>
    </submittedName>
</protein>
<accession>A0A937D529</accession>
<sequence>MKLHILLFSFLFTIVVSGQERFLTKQGYTSFFSSAPVEDIKADNNQVLSIIDTSTGTIAIAILMKSFMFEKSLMQEHFNENYVESDKYPKAKFKGQILNFNSLDQNEQEVTIDGNITIHGVTQKLETLAKITRTTDHISVQGSFPLKIADFNIKIPSVVVNNIAEIVEVSFALDHKPYKK</sequence>